<evidence type="ECO:0000313" key="6">
    <source>
        <dbReference type="Proteomes" id="UP000503540"/>
    </source>
</evidence>
<comment type="similarity">
    <text evidence="1">Belongs to the glycosyltransferase 2 family.</text>
</comment>
<gene>
    <name evidence="5" type="ORF">F5544_01005</name>
</gene>
<feature type="transmembrane region" description="Helical" evidence="3">
    <location>
        <begin position="316"/>
        <end position="338"/>
    </location>
</feature>
<evidence type="ECO:0000256" key="3">
    <source>
        <dbReference type="SAM" id="Phobius"/>
    </source>
</evidence>
<reference evidence="5 6" key="1">
    <citation type="journal article" date="2019" name="ACS Chem. Biol.">
        <title>Identification and Mobilization of a Cryptic Antibiotic Biosynthesis Gene Locus from a Human-Pathogenic Nocardia Isolate.</title>
        <authorList>
            <person name="Herisse M."/>
            <person name="Ishida K."/>
            <person name="Porter J.L."/>
            <person name="Howden B."/>
            <person name="Hertweck C."/>
            <person name="Stinear T.P."/>
            <person name="Pidot S.J."/>
        </authorList>
    </citation>
    <scope>NUCLEOTIDE SEQUENCE [LARGE SCALE GENOMIC DNA]</scope>
    <source>
        <strain evidence="5 6">AUSMDU00012717</strain>
    </source>
</reference>
<dbReference type="InterPro" id="IPR029044">
    <property type="entry name" value="Nucleotide-diphossugar_trans"/>
</dbReference>
<dbReference type="Gene3D" id="3.90.550.10">
    <property type="entry name" value="Spore Coat Polysaccharide Biosynthesis Protein SpsA, Chain A"/>
    <property type="match status" value="1"/>
</dbReference>
<dbReference type="Pfam" id="PF00535">
    <property type="entry name" value="Glycos_transf_2"/>
    <property type="match status" value="1"/>
</dbReference>
<proteinExistence type="inferred from homology"/>
<sequence length="384" mass="41677">MRRKTLGAQGKTPADGTPPTTRPAGVRAHPSFPVPSRCSPIHRRLRGLTRVDSTELRIAAVVPCHNEEASVAKVVTDLQAAVPGIVVYVYDNLSTDATAECAGAAGAIVRQETTKGKGNVVRRAFADIEADVYLMIDGDDTYEASAAPLMIKTLLEGPYDHVLGVRKQDEGASAYRAGHETGNKVLNGVVGKVFGENVEDMLSGFRVFSRRFVKSFPAVSREFEIETELTVHSLHLRVPRTAVPVGFRDRPAGSESKLRTYHDGFKILALIIGLARHERPVAFYGLFGTLSWLVSIILTIPIVIEFTQTHEVPRFPTLFLGFTLLLLGSLAWTAGLILDGIRRSRHEAARLVYLRYSAVGAEEPQRGPTLFPLTGNGGDGGAGR</sequence>
<feature type="domain" description="Glycosyltransferase 2-like" evidence="4">
    <location>
        <begin position="61"/>
        <end position="213"/>
    </location>
</feature>
<keyword evidence="3" id="KW-0472">Membrane</keyword>
<keyword evidence="3" id="KW-1133">Transmembrane helix</keyword>
<evidence type="ECO:0000256" key="2">
    <source>
        <dbReference type="SAM" id="MobiDB-lite"/>
    </source>
</evidence>
<keyword evidence="3" id="KW-0812">Transmembrane</keyword>
<dbReference type="KEGG" id="nah:F5544_01005"/>
<dbReference type="GO" id="GO:0016740">
    <property type="term" value="F:transferase activity"/>
    <property type="evidence" value="ECO:0007669"/>
    <property type="project" value="UniProtKB-KW"/>
</dbReference>
<dbReference type="PANTHER" id="PTHR48090:SF7">
    <property type="entry name" value="RFBJ PROTEIN"/>
    <property type="match status" value="1"/>
</dbReference>
<protein>
    <submittedName>
        <fullName evidence="5">Glycosyltransferase</fullName>
    </submittedName>
</protein>
<dbReference type="PANTHER" id="PTHR48090">
    <property type="entry name" value="UNDECAPRENYL-PHOSPHATE 4-DEOXY-4-FORMAMIDO-L-ARABINOSE TRANSFERASE-RELATED"/>
    <property type="match status" value="1"/>
</dbReference>
<dbReference type="AlphaFoldDB" id="A0A6G9Y4Y9"/>
<dbReference type="InterPro" id="IPR050256">
    <property type="entry name" value="Glycosyltransferase_2"/>
</dbReference>
<dbReference type="Proteomes" id="UP000503540">
    <property type="component" value="Chromosome"/>
</dbReference>
<keyword evidence="5" id="KW-0808">Transferase</keyword>
<dbReference type="CDD" id="cd04179">
    <property type="entry name" value="DPM_DPG-synthase_like"/>
    <property type="match status" value="1"/>
</dbReference>
<dbReference type="InterPro" id="IPR001173">
    <property type="entry name" value="Glyco_trans_2-like"/>
</dbReference>
<feature type="region of interest" description="Disordered" evidence="2">
    <location>
        <begin position="1"/>
        <end position="35"/>
    </location>
</feature>
<keyword evidence="6" id="KW-1185">Reference proteome</keyword>
<evidence type="ECO:0000259" key="4">
    <source>
        <dbReference type="Pfam" id="PF00535"/>
    </source>
</evidence>
<dbReference type="SUPFAM" id="SSF53448">
    <property type="entry name" value="Nucleotide-diphospho-sugar transferases"/>
    <property type="match status" value="1"/>
</dbReference>
<name>A0A6G9Y4Y9_9NOCA</name>
<feature type="transmembrane region" description="Helical" evidence="3">
    <location>
        <begin position="281"/>
        <end position="304"/>
    </location>
</feature>
<evidence type="ECO:0000313" key="5">
    <source>
        <dbReference type="EMBL" id="QIS08133.1"/>
    </source>
</evidence>
<dbReference type="EMBL" id="CP046172">
    <property type="protein sequence ID" value="QIS08133.1"/>
    <property type="molecule type" value="Genomic_DNA"/>
</dbReference>
<organism evidence="5 6">
    <name type="scientific">Nocardia arthritidis</name>
    <dbReference type="NCBI Taxonomy" id="228602"/>
    <lineage>
        <taxon>Bacteria</taxon>
        <taxon>Bacillati</taxon>
        <taxon>Actinomycetota</taxon>
        <taxon>Actinomycetes</taxon>
        <taxon>Mycobacteriales</taxon>
        <taxon>Nocardiaceae</taxon>
        <taxon>Nocardia</taxon>
    </lineage>
</organism>
<evidence type="ECO:0000256" key="1">
    <source>
        <dbReference type="ARBA" id="ARBA00006739"/>
    </source>
</evidence>
<accession>A0A6G9Y4Y9</accession>